<dbReference type="GO" id="GO:0016020">
    <property type="term" value="C:membrane"/>
    <property type="evidence" value="ECO:0007669"/>
    <property type="project" value="UniProtKB-SubCell"/>
</dbReference>
<feature type="transmembrane region" description="Helical" evidence="5">
    <location>
        <begin position="288"/>
        <end position="315"/>
    </location>
</feature>
<dbReference type="InterPro" id="IPR003599">
    <property type="entry name" value="Ig_sub"/>
</dbReference>
<dbReference type="InterPro" id="IPR013783">
    <property type="entry name" value="Ig-like_fold"/>
</dbReference>
<evidence type="ECO:0000256" key="5">
    <source>
        <dbReference type="SAM" id="Phobius"/>
    </source>
</evidence>
<accession>A0A060XCP6</accession>
<evidence type="ECO:0000256" key="2">
    <source>
        <dbReference type="ARBA" id="ARBA00023136"/>
    </source>
</evidence>
<sequence>MFNRLVLGDMYTTVTQEEISEASSIVFLLSQPVVQYLSEILTLSLEQWLDCSLESMDNLISLILLACVAQVLNSQMQLNPRTITLLRGDTARLICSTAEPWEVMVWILNGGSVLTISAQYGILSNNPNVNAINCSTNQLSSWEFTLNRVQRSNQGQVTCDLQNIQRQTADLFVQERGNVAITGGNVTVLKGEEILFQCLAVGWYPVPSLTWLVNGREVDQSQYNISTEGPVDVDGLYNLTSNLSVQAAESSHVECLASVSALPTPQASGVRLTVVAEVGVENVCDDCAVLMAVTASVSAVLLLLLLSICIVLCYIRRRRAKSSLPEEIRIDESKSGRSSVAEETGGEVNLGYTTEGHSDAGRSDLIVTGETHSQMNSISAHKIPDVVSSSNFSPTTRESTAPTDHCGDGSKTVRRMTTV</sequence>
<dbReference type="Pfam" id="PF00047">
    <property type="entry name" value="ig"/>
    <property type="match status" value="1"/>
</dbReference>
<dbReference type="AlphaFoldDB" id="A0A060XCP6"/>
<dbReference type="PaxDb" id="8022-A0A060XCP6"/>
<evidence type="ECO:0000256" key="3">
    <source>
        <dbReference type="ARBA" id="ARBA00023319"/>
    </source>
</evidence>
<name>A0A060XCP6_ONCMY</name>
<dbReference type="PANTHER" id="PTHR44991:SF1">
    <property type="entry name" value="IMMUNOGLOBULIN SUPERFAMILY MEMBER 5"/>
    <property type="match status" value="1"/>
</dbReference>
<dbReference type="InterPro" id="IPR007110">
    <property type="entry name" value="Ig-like_dom"/>
</dbReference>
<dbReference type="Proteomes" id="UP000193380">
    <property type="component" value="Unassembled WGS sequence"/>
</dbReference>
<dbReference type="SMART" id="SM00409">
    <property type="entry name" value="IG"/>
    <property type="match status" value="2"/>
</dbReference>
<organism evidence="7 8">
    <name type="scientific">Oncorhynchus mykiss</name>
    <name type="common">Rainbow trout</name>
    <name type="synonym">Salmo gairdneri</name>
    <dbReference type="NCBI Taxonomy" id="8022"/>
    <lineage>
        <taxon>Eukaryota</taxon>
        <taxon>Metazoa</taxon>
        <taxon>Chordata</taxon>
        <taxon>Craniata</taxon>
        <taxon>Vertebrata</taxon>
        <taxon>Euteleostomi</taxon>
        <taxon>Actinopterygii</taxon>
        <taxon>Neopterygii</taxon>
        <taxon>Teleostei</taxon>
        <taxon>Protacanthopterygii</taxon>
        <taxon>Salmoniformes</taxon>
        <taxon>Salmonidae</taxon>
        <taxon>Salmoninae</taxon>
        <taxon>Oncorhynchus</taxon>
    </lineage>
</organism>
<reference evidence="7" key="1">
    <citation type="journal article" date="2014" name="Nat. Commun.">
        <title>The rainbow trout genome provides novel insights into evolution after whole-genome duplication in vertebrates.</title>
        <authorList>
            <person name="Berthelot C."/>
            <person name="Brunet F."/>
            <person name="Chalopin D."/>
            <person name="Juanchich A."/>
            <person name="Bernard M."/>
            <person name="Noel B."/>
            <person name="Bento P."/>
            <person name="Da Silva C."/>
            <person name="Labadie K."/>
            <person name="Alberti A."/>
            <person name="Aury J.M."/>
            <person name="Louis A."/>
            <person name="Dehais P."/>
            <person name="Bardou P."/>
            <person name="Montfort J."/>
            <person name="Klopp C."/>
            <person name="Cabau C."/>
            <person name="Gaspin C."/>
            <person name="Thorgaard G.H."/>
            <person name="Boussaha M."/>
            <person name="Quillet E."/>
            <person name="Guyomard R."/>
            <person name="Galiana D."/>
            <person name="Bobe J."/>
            <person name="Volff J.N."/>
            <person name="Genet C."/>
            <person name="Wincker P."/>
            <person name="Jaillon O."/>
            <person name="Roest Crollius H."/>
            <person name="Guiguen Y."/>
        </authorList>
    </citation>
    <scope>NUCLEOTIDE SEQUENCE [LARGE SCALE GENOMIC DNA]</scope>
</reference>
<dbReference type="PANTHER" id="PTHR44991">
    <property type="entry name" value="IMMUNOGLOBULIN SUPERFAMILY MEMBER 5"/>
    <property type="match status" value="1"/>
</dbReference>
<dbReference type="Gene3D" id="2.60.40.10">
    <property type="entry name" value="Immunoglobulins"/>
    <property type="match status" value="2"/>
</dbReference>
<keyword evidence="5" id="KW-0812">Transmembrane</keyword>
<evidence type="ECO:0000256" key="4">
    <source>
        <dbReference type="SAM" id="MobiDB-lite"/>
    </source>
</evidence>
<protein>
    <recommendedName>
        <fullName evidence="6">Ig-like domain-containing protein</fullName>
    </recommendedName>
</protein>
<evidence type="ECO:0000259" key="6">
    <source>
        <dbReference type="PROSITE" id="PS50835"/>
    </source>
</evidence>
<keyword evidence="5" id="KW-1133">Transmembrane helix</keyword>
<dbReference type="InterPro" id="IPR013151">
    <property type="entry name" value="Immunoglobulin_dom"/>
</dbReference>
<dbReference type="InterPro" id="IPR053896">
    <property type="entry name" value="BTN3A2-like_Ig-C"/>
</dbReference>
<dbReference type="EMBL" id="FR905192">
    <property type="protein sequence ID" value="CDQ76992.1"/>
    <property type="molecule type" value="Genomic_DNA"/>
</dbReference>
<feature type="domain" description="Ig-like" evidence="6">
    <location>
        <begin position="177"/>
        <end position="258"/>
    </location>
</feature>
<feature type="compositionally biased region" description="Polar residues" evidence="4">
    <location>
        <begin position="387"/>
        <end position="402"/>
    </location>
</feature>
<gene>
    <name evidence="7" type="ORF">GSONMT00004956001</name>
</gene>
<feature type="region of interest" description="Disordered" evidence="4">
    <location>
        <begin position="386"/>
        <end position="419"/>
    </location>
</feature>
<evidence type="ECO:0000313" key="7">
    <source>
        <dbReference type="EMBL" id="CDQ76992.1"/>
    </source>
</evidence>
<feature type="domain" description="Ig-like" evidence="6">
    <location>
        <begin position="74"/>
        <end position="170"/>
    </location>
</feature>
<dbReference type="Pfam" id="PF22705">
    <property type="entry name" value="C2-set_3"/>
    <property type="match status" value="1"/>
</dbReference>
<dbReference type="PROSITE" id="PS50835">
    <property type="entry name" value="IG_LIKE"/>
    <property type="match status" value="2"/>
</dbReference>
<comment type="subcellular location">
    <subcellularLocation>
        <location evidence="1">Membrane</location>
    </subcellularLocation>
</comment>
<keyword evidence="2 5" id="KW-0472">Membrane</keyword>
<dbReference type="STRING" id="8022.A0A060XCP6"/>
<feature type="region of interest" description="Disordered" evidence="4">
    <location>
        <begin position="330"/>
        <end position="362"/>
    </location>
</feature>
<evidence type="ECO:0000256" key="1">
    <source>
        <dbReference type="ARBA" id="ARBA00004370"/>
    </source>
</evidence>
<dbReference type="SUPFAM" id="SSF48726">
    <property type="entry name" value="Immunoglobulin"/>
    <property type="match status" value="2"/>
</dbReference>
<dbReference type="InterPro" id="IPR036179">
    <property type="entry name" value="Ig-like_dom_sf"/>
</dbReference>
<proteinExistence type="predicted"/>
<keyword evidence="3" id="KW-0393">Immunoglobulin domain</keyword>
<reference evidence="7" key="2">
    <citation type="submission" date="2014-03" db="EMBL/GenBank/DDBJ databases">
        <authorList>
            <person name="Genoscope - CEA"/>
        </authorList>
    </citation>
    <scope>NUCLEOTIDE SEQUENCE</scope>
</reference>
<evidence type="ECO:0000313" key="8">
    <source>
        <dbReference type="Proteomes" id="UP000193380"/>
    </source>
</evidence>